<comment type="cofactor">
    <cofactor evidence="10">
        <name>heme</name>
        <dbReference type="ChEBI" id="CHEBI:30413"/>
    </cofactor>
</comment>
<dbReference type="InterPro" id="IPR017972">
    <property type="entry name" value="Cyt_P450_CS"/>
</dbReference>
<keyword evidence="14" id="KW-1185">Reference proteome</keyword>
<gene>
    <name evidence="13" type="ORF">Syun_000064</name>
</gene>
<evidence type="ECO:0000256" key="3">
    <source>
        <dbReference type="ARBA" id="ARBA00022617"/>
    </source>
</evidence>
<comment type="subcellular location">
    <subcellularLocation>
        <location evidence="1">Membrane</location>
        <topology evidence="1">Single-pass membrane protein</topology>
    </subcellularLocation>
</comment>
<evidence type="ECO:0000256" key="2">
    <source>
        <dbReference type="ARBA" id="ARBA00010617"/>
    </source>
</evidence>
<sequence>MRYQVRFYASRVRYLFGTTNLVWLLINNTRSSHNSKSKSKSKPKSKSISSSSPTTLPPGPAPWPIVGSLPEMVRIKGSRAQWVSMFAEATDAGIACVRLGNVHVIAVSSPDIAREFLKTHDAAMASRPITMANQYTSRGFLSVFSAPMGPQWRKMRRVMASNVLKSTTLQWLLNKRLEEADNLVSYVYNQCCNNSGGDDFMMMSTVVNVRDVAWQYSGNVIRKMMFNRRYFGDGRKDGGPGFEEEQHVEAARTILSLINAFCVSDYMPCLRWLDLDGHEKLMKQAIRTLNEYHDPIIDERIDGWRSTKDEIISSTRKPCDLLDVFISLMDDDGKPILSVEEIKAEVTELVLAAIDNPSNAVEWALFEMVREPKILKRAVDEIDRVVGKHRLVQESDLSQLNYILACAREAFRLHPIATFNLPHVSLSDVTVSGYFIPKGSHVLLSRVGLGRNPRVWDEPLQFRPDRHLSVGSRRTVHLAEPDLRFISFSTGRRGCPGLELGTEMTVMLLARLLQGFNWSLPPITPNVDQSSYKISNSRPLILQVEPRLAAHVYPSKEGITVQQEEGSTTRRYYLRIPEHRATPVLASSNARRSVSTIYCKITTMLKTRFKTHQNFYLKSFL</sequence>
<keyword evidence="3 10" id="KW-0349">Heme</keyword>
<keyword evidence="8 10" id="KW-0408">Iron</keyword>
<evidence type="ECO:0000256" key="11">
    <source>
        <dbReference type="RuleBase" id="RU000461"/>
    </source>
</evidence>
<accession>A0AAP0LF87</accession>
<keyword evidence="7 11" id="KW-0560">Oxidoreductase</keyword>
<evidence type="ECO:0000256" key="10">
    <source>
        <dbReference type="PIRSR" id="PIRSR602401-1"/>
    </source>
</evidence>
<dbReference type="GO" id="GO:0016705">
    <property type="term" value="F:oxidoreductase activity, acting on paired donors, with incorporation or reduction of molecular oxygen"/>
    <property type="evidence" value="ECO:0007669"/>
    <property type="project" value="InterPro"/>
</dbReference>
<evidence type="ECO:0000256" key="12">
    <source>
        <dbReference type="SAM" id="MobiDB-lite"/>
    </source>
</evidence>
<protein>
    <recommendedName>
        <fullName evidence="15">Cytochrome P450</fullName>
    </recommendedName>
</protein>
<dbReference type="PROSITE" id="PS00086">
    <property type="entry name" value="CYTOCHROME_P450"/>
    <property type="match status" value="1"/>
</dbReference>
<dbReference type="InterPro" id="IPR002401">
    <property type="entry name" value="Cyt_P450_E_grp-I"/>
</dbReference>
<evidence type="ECO:0000256" key="7">
    <source>
        <dbReference type="ARBA" id="ARBA00023002"/>
    </source>
</evidence>
<organism evidence="13 14">
    <name type="scientific">Stephania yunnanensis</name>
    <dbReference type="NCBI Taxonomy" id="152371"/>
    <lineage>
        <taxon>Eukaryota</taxon>
        <taxon>Viridiplantae</taxon>
        <taxon>Streptophyta</taxon>
        <taxon>Embryophyta</taxon>
        <taxon>Tracheophyta</taxon>
        <taxon>Spermatophyta</taxon>
        <taxon>Magnoliopsida</taxon>
        <taxon>Ranunculales</taxon>
        <taxon>Menispermaceae</taxon>
        <taxon>Menispermoideae</taxon>
        <taxon>Cissampelideae</taxon>
        <taxon>Stephania</taxon>
    </lineage>
</organism>
<evidence type="ECO:0000313" key="14">
    <source>
        <dbReference type="Proteomes" id="UP001420932"/>
    </source>
</evidence>
<keyword evidence="6" id="KW-1133">Transmembrane helix</keyword>
<comment type="caution">
    <text evidence="13">The sequence shown here is derived from an EMBL/GenBank/DDBJ whole genome shotgun (WGS) entry which is preliminary data.</text>
</comment>
<evidence type="ECO:0000313" key="13">
    <source>
        <dbReference type="EMBL" id="KAK9167924.1"/>
    </source>
</evidence>
<dbReference type="AlphaFoldDB" id="A0AAP0LF87"/>
<reference evidence="13 14" key="1">
    <citation type="submission" date="2024-01" db="EMBL/GenBank/DDBJ databases">
        <title>Genome assemblies of Stephania.</title>
        <authorList>
            <person name="Yang L."/>
        </authorList>
    </citation>
    <scope>NUCLEOTIDE SEQUENCE [LARGE SCALE GENOMIC DNA]</scope>
    <source>
        <strain evidence="13">YNDBR</strain>
        <tissue evidence="13">Leaf</tissue>
    </source>
</reference>
<feature type="compositionally biased region" description="Basic residues" evidence="12">
    <location>
        <begin position="33"/>
        <end position="45"/>
    </location>
</feature>
<dbReference type="EMBL" id="JBBNAF010000001">
    <property type="protein sequence ID" value="KAK9167924.1"/>
    <property type="molecule type" value="Genomic_DNA"/>
</dbReference>
<evidence type="ECO:0000256" key="5">
    <source>
        <dbReference type="ARBA" id="ARBA00022723"/>
    </source>
</evidence>
<feature type="binding site" description="axial binding residue" evidence="10">
    <location>
        <position position="495"/>
    </location>
    <ligand>
        <name>heme</name>
        <dbReference type="ChEBI" id="CHEBI:30413"/>
    </ligand>
    <ligandPart>
        <name>Fe</name>
        <dbReference type="ChEBI" id="CHEBI:18248"/>
    </ligandPart>
</feature>
<evidence type="ECO:0000256" key="1">
    <source>
        <dbReference type="ARBA" id="ARBA00004167"/>
    </source>
</evidence>
<proteinExistence type="inferred from homology"/>
<feature type="region of interest" description="Disordered" evidence="12">
    <location>
        <begin position="31"/>
        <end position="62"/>
    </location>
</feature>
<keyword evidence="4" id="KW-0812">Transmembrane</keyword>
<dbReference type="PANTHER" id="PTHR47944">
    <property type="entry name" value="CYTOCHROME P450 98A9"/>
    <property type="match status" value="1"/>
</dbReference>
<dbReference type="InterPro" id="IPR036396">
    <property type="entry name" value="Cyt_P450_sf"/>
</dbReference>
<dbReference type="PRINTS" id="PR00463">
    <property type="entry name" value="EP450I"/>
</dbReference>
<dbReference type="GO" id="GO:0020037">
    <property type="term" value="F:heme binding"/>
    <property type="evidence" value="ECO:0007669"/>
    <property type="project" value="InterPro"/>
</dbReference>
<evidence type="ECO:0000256" key="4">
    <source>
        <dbReference type="ARBA" id="ARBA00022692"/>
    </source>
</evidence>
<dbReference type="GO" id="GO:0044550">
    <property type="term" value="P:secondary metabolite biosynthetic process"/>
    <property type="evidence" value="ECO:0007669"/>
    <property type="project" value="UniProtKB-ARBA"/>
</dbReference>
<keyword evidence="11" id="KW-0503">Monooxygenase</keyword>
<evidence type="ECO:0008006" key="15">
    <source>
        <dbReference type="Google" id="ProtNLM"/>
    </source>
</evidence>
<dbReference type="PANTHER" id="PTHR47944:SF19">
    <property type="entry name" value="CYTOCHROME P450 77A4"/>
    <property type="match status" value="1"/>
</dbReference>
<keyword evidence="9" id="KW-0472">Membrane</keyword>
<dbReference type="GO" id="GO:0004497">
    <property type="term" value="F:monooxygenase activity"/>
    <property type="evidence" value="ECO:0007669"/>
    <property type="project" value="UniProtKB-KW"/>
</dbReference>
<dbReference type="Pfam" id="PF00067">
    <property type="entry name" value="p450"/>
    <property type="match status" value="1"/>
</dbReference>
<keyword evidence="5 10" id="KW-0479">Metal-binding</keyword>
<dbReference type="SUPFAM" id="SSF48264">
    <property type="entry name" value="Cytochrome P450"/>
    <property type="match status" value="1"/>
</dbReference>
<evidence type="ECO:0000256" key="6">
    <source>
        <dbReference type="ARBA" id="ARBA00022989"/>
    </source>
</evidence>
<name>A0AAP0LF87_9MAGN</name>
<comment type="similarity">
    <text evidence="2 11">Belongs to the cytochrome P450 family.</text>
</comment>
<dbReference type="GO" id="GO:0016020">
    <property type="term" value="C:membrane"/>
    <property type="evidence" value="ECO:0007669"/>
    <property type="project" value="UniProtKB-SubCell"/>
</dbReference>
<dbReference type="Proteomes" id="UP001420932">
    <property type="component" value="Unassembled WGS sequence"/>
</dbReference>
<dbReference type="Gene3D" id="1.10.630.10">
    <property type="entry name" value="Cytochrome P450"/>
    <property type="match status" value="1"/>
</dbReference>
<dbReference type="InterPro" id="IPR001128">
    <property type="entry name" value="Cyt_P450"/>
</dbReference>
<evidence type="ECO:0000256" key="9">
    <source>
        <dbReference type="ARBA" id="ARBA00023136"/>
    </source>
</evidence>
<dbReference type="GO" id="GO:0005506">
    <property type="term" value="F:iron ion binding"/>
    <property type="evidence" value="ECO:0007669"/>
    <property type="project" value="InterPro"/>
</dbReference>
<evidence type="ECO:0000256" key="8">
    <source>
        <dbReference type="ARBA" id="ARBA00023004"/>
    </source>
</evidence>